<keyword evidence="2" id="KW-1185">Reference proteome</keyword>
<dbReference type="AlphaFoldDB" id="A0ABD5VDR6"/>
<dbReference type="EMBL" id="JBHSXN010000001">
    <property type="protein sequence ID" value="MFC6952618.1"/>
    <property type="molecule type" value="Genomic_DNA"/>
</dbReference>
<accession>A0ABD5VDR6</accession>
<dbReference type="Pfam" id="PF04242">
    <property type="entry name" value="DUF424"/>
    <property type="match status" value="1"/>
</dbReference>
<dbReference type="RefSeq" id="WP_336349677.1">
    <property type="nucleotide sequence ID" value="NZ_JAZAQL010000001.1"/>
</dbReference>
<comment type="caution">
    <text evidence="1">The sequence shown here is derived from an EMBL/GenBank/DDBJ whole genome shotgun (WGS) entry which is preliminary data.</text>
</comment>
<protein>
    <submittedName>
        <fullName evidence="1">DUF424 domain-containing protein</fullName>
    </submittedName>
</protein>
<reference evidence="1 2" key="1">
    <citation type="journal article" date="2019" name="Int. J. Syst. Evol. Microbiol.">
        <title>The Global Catalogue of Microorganisms (GCM) 10K type strain sequencing project: providing services to taxonomists for standard genome sequencing and annotation.</title>
        <authorList>
            <consortium name="The Broad Institute Genomics Platform"/>
            <consortium name="The Broad Institute Genome Sequencing Center for Infectious Disease"/>
            <person name="Wu L."/>
            <person name="Ma J."/>
        </authorList>
    </citation>
    <scope>NUCLEOTIDE SEQUENCE [LARGE SCALE GENOMIC DNA]</scope>
    <source>
        <strain evidence="1 2">GX26</strain>
    </source>
</reference>
<dbReference type="Gene3D" id="3.30.1860.10">
    <property type="entry name" value="uncharacterized conserved protein from methanopyrus kandleri domain like"/>
    <property type="match status" value="1"/>
</dbReference>
<proteinExistence type="predicted"/>
<sequence length="97" mass="10130">MLLSERETSEGLLVAACDADLLGETFEEGEISLTVTEEFYGGDEVDAETAVDAVRRSDVANLVGTETVEAAVDAGVVDESTALTVDGTLHAQVLRLG</sequence>
<name>A0ABD5VDR6_9EURY</name>
<dbReference type="InterPro" id="IPR007355">
    <property type="entry name" value="DUF424"/>
</dbReference>
<dbReference type="Proteomes" id="UP001596395">
    <property type="component" value="Unassembled WGS sequence"/>
</dbReference>
<evidence type="ECO:0000313" key="1">
    <source>
        <dbReference type="EMBL" id="MFC6952618.1"/>
    </source>
</evidence>
<organism evidence="1 2">
    <name type="scientific">Halorubellus litoreus</name>
    <dbReference type="NCBI Taxonomy" id="755308"/>
    <lineage>
        <taxon>Archaea</taxon>
        <taxon>Methanobacteriati</taxon>
        <taxon>Methanobacteriota</taxon>
        <taxon>Stenosarchaea group</taxon>
        <taxon>Halobacteria</taxon>
        <taxon>Halobacteriales</taxon>
        <taxon>Halorubellaceae</taxon>
        <taxon>Halorubellus</taxon>
    </lineage>
</organism>
<gene>
    <name evidence="1" type="ORF">ACFQGB_07050</name>
</gene>
<evidence type="ECO:0000313" key="2">
    <source>
        <dbReference type="Proteomes" id="UP001596395"/>
    </source>
</evidence>